<dbReference type="Pfam" id="PF02786">
    <property type="entry name" value="CPSase_L_D2"/>
    <property type="match status" value="1"/>
</dbReference>
<dbReference type="InterPro" id="IPR011761">
    <property type="entry name" value="ATP-grasp"/>
</dbReference>
<proteinExistence type="predicted"/>
<reference evidence="3" key="1">
    <citation type="submission" date="2023-06" db="EMBL/GenBank/DDBJ databases">
        <title>Identification and characterization of horizontal gene transfer across gut microbiota members of farm animals based on homology search.</title>
        <authorList>
            <person name="Schwarzerova J."/>
            <person name="Nykrynova M."/>
            <person name="Jureckova K."/>
            <person name="Cejkova D."/>
            <person name="Rychlik I."/>
        </authorList>
    </citation>
    <scope>NUCLEOTIDE SEQUENCE</scope>
    <source>
        <strain evidence="3">153_Feed</strain>
    </source>
</reference>
<comment type="caution">
    <text evidence="3">The sequence shown here is derived from an EMBL/GenBank/DDBJ whole genome shotgun (WGS) entry which is preliminary data.</text>
</comment>
<dbReference type="RefSeq" id="WP_289510698.1">
    <property type="nucleotide sequence ID" value="NZ_JAUDEA010000002.1"/>
</dbReference>
<dbReference type="Gene3D" id="3.30.470.20">
    <property type="entry name" value="ATP-grasp fold, B domain"/>
    <property type="match status" value="1"/>
</dbReference>
<gene>
    <name evidence="3" type="ORF">QUW25_02725</name>
</gene>
<sequence>MKKSSTAFSRTDLLPVIVGGDISVYALGRQFHEAFGVRSVALGTGVIAAIEHSSIFDVRLVPDFAPKTLLAEVGRIANELAEKRPGATVALLANTDATIEDIISVRDELPDNVVCPVPDRRAFDLVSNKVSFARLCERHGLLTPATQIVSLAGEGGVPPTDLEFPVVAKPASSAEYFSLLGRGFRKVYLMESQEALDRLWSALREEGFAGDFLVQECVRGDDTHMGAITLYFGRDGEALLAGCAQTLLEDHAPSLKGNAVAMVTRDFPELVEKSVELLRSVGYRGFAEVDIKLDPRTGEWLFFEVNPRIGRNSYYLVAGGVNPMRVMVADLVDHQRVVPVHATRRALYTLVPWALLRRYLSGRLLDEVSALVSSGSVFDPQRYAPDMGIRRRVDVELTEMNHFRKFRRYYPKVSDTSF</sequence>
<keyword evidence="1" id="KW-0067">ATP-binding</keyword>
<accession>A0ABT7V1V8</accession>
<organism evidence="3 4">
    <name type="scientific">Thermophilibacter provencensis</name>
    <dbReference type="NCBI Taxonomy" id="1852386"/>
    <lineage>
        <taxon>Bacteria</taxon>
        <taxon>Bacillati</taxon>
        <taxon>Actinomycetota</taxon>
        <taxon>Coriobacteriia</taxon>
        <taxon>Coriobacteriales</taxon>
        <taxon>Atopobiaceae</taxon>
        <taxon>Thermophilibacter</taxon>
    </lineage>
</organism>
<dbReference type="EMBL" id="JAUDEA010000002">
    <property type="protein sequence ID" value="MDM8270603.1"/>
    <property type="molecule type" value="Genomic_DNA"/>
</dbReference>
<keyword evidence="1" id="KW-0547">Nucleotide-binding</keyword>
<evidence type="ECO:0000256" key="1">
    <source>
        <dbReference type="PROSITE-ProRule" id="PRU00409"/>
    </source>
</evidence>
<name>A0ABT7V1V8_9ACTN</name>
<evidence type="ECO:0000313" key="4">
    <source>
        <dbReference type="Proteomes" id="UP001529256"/>
    </source>
</evidence>
<keyword evidence="4" id="KW-1185">Reference proteome</keyword>
<feature type="domain" description="ATP-grasp" evidence="2">
    <location>
        <begin position="133"/>
        <end position="332"/>
    </location>
</feature>
<dbReference type="Proteomes" id="UP001529256">
    <property type="component" value="Unassembled WGS sequence"/>
</dbReference>
<evidence type="ECO:0000259" key="2">
    <source>
        <dbReference type="PROSITE" id="PS50975"/>
    </source>
</evidence>
<protein>
    <submittedName>
        <fullName evidence="3">ATP-grasp domain-containing protein</fullName>
    </submittedName>
</protein>
<dbReference type="InterPro" id="IPR005479">
    <property type="entry name" value="CPAse_ATP-bd"/>
</dbReference>
<reference evidence="3" key="2">
    <citation type="submission" date="2023-06" db="EMBL/GenBank/DDBJ databases">
        <authorList>
            <person name="Zeman M."/>
            <person name="Kubasova T."/>
            <person name="Jahodarova E."/>
            <person name="Nykrynova M."/>
            <person name="Rychlik I."/>
        </authorList>
    </citation>
    <scope>NUCLEOTIDE SEQUENCE</scope>
    <source>
        <strain evidence="3">153_Feed</strain>
    </source>
</reference>
<dbReference type="SUPFAM" id="SSF56059">
    <property type="entry name" value="Glutathione synthetase ATP-binding domain-like"/>
    <property type="match status" value="1"/>
</dbReference>
<dbReference type="PROSITE" id="PS50975">
    <property type="entry name" value="ATP_GRASP"/>
    <property type="match status" value="1"/>
</dbReference>
<evidence type="ECO:0000313" key="3">
    <source>
        <dbReference type="EMBL" id="MDM8270603.1"/>
    </source>
</evidence>